<reference evidence="5 6" key="1">
    <citation type="submission" date="2007-04" db="EMBL/GenBank/DDBJ databases">
        <title>Complete sequence of plasmid pNL2 of Novosphingobium aromaticivorans DSM 12444.</title>
        <authorList>
            <consortium name="US DOE Joint Genome Institute"/>
            <person name="Copeland A."/>
            <person name="Lucas S."/>
            <person name="Lapidus A."/>
            <person name="Barry K."/>
            <person name="Detter J.C."/>
            <person name="Glavina del Rio T."/>
            <person name="Hammon N."/>
            <person name="Israni S."/>
            <person name="Dalin E."/>
            <person name="Tice H."/>
            <person name="Pitluck S."/>
            <person name="Chertkov O."/>
            <person name="Han C."/>
            <person name="Thomson S."/>
            <person name="Schmutz J."/>
            <person name="Larimer F."/>
            <person name="Land M."/>
            <person name="Kyrpides N."/>
            <person name="Ivanova N."/>
            <person name="Fredrickson J."/>
            <person name="Romine M.F."/>
            <person name="Richardson P."/>
        </authorList>
    </citation>
    <scope>NUCLEOTIDE SEQUENCE [LARGE SCALE GENOMIC DNA]</scope>
    <source>
        <strain evidence="6">ATCC 700278 / DSM 12444 / CCUG 56034 / CIP 105152 / NBRC 16084 / F199</strain>
        <plasmid evidence="5 6">pNL2</plasmid>
    </source>
</reference>
<dbReference type="PANTHER" id="PTHR30146:SF33">
    <property type="entry name" value="TRANSCRIPTIONAL REGULATOR"/>
    <property type="match status" value="1"/>
</dbReference>
<dbReference type="GO" id="GO:0000976">
    <property type="term" value="F:transcription cis-regulatory region binding"/>
    <property type="evidence" value="ECO:0007669"/>
    <property type="project" value="TreeGrafter"/>
</dbReference>
<name>A4XFH9_NOVAD</name>
<dbReference type="SMART" id="SM00354">
    <property type="entry name" value="HTH_LACI"/>
    <property type="match status" value="1"/>
</dbReference>
<dbReference type="Proteomes" id="UP000009134">
    <property type="component" value="Plasmid pNL2"/>
</dbReference>
<dbReference type="AlphaFoldDB" id="A4XFH9"/>
<evidence type="ECO:0000313" key="5">
    <source>
        <dbReference type="EMBL" id="ABP64690.1"/>
    </source>
</evidence>
<dbReference type="RefSeq" id="WP_011907069.1">
    <property type="nucleotide sequence ID" value="NC_009427.1"/>
</dbReference>
<organism evidence="5 6">
    <name type="scientific">Novosphingobium aromaticivorans (strain ATCC 700278 / DSM 12444 / CCUG 56034 / CIP 105152 / NBRC 16084 / F199)</name>
    <dbReference type="NCBI Taxonomy" id="279238"/>
    <lineage>
        <taxon>Bacteria</taxon>
        <taxon>Pseudomonadati</taxon>
        <taxon>Pseudomonadota</taxon>
        <taxon>Alphaproteobacteria</taxon>
        <taxon>Sphingomonadales</taxon>
        <taxon>Sphingomonadaceae</taxon>
        <taxon>Novosphingobium</taxon>
    </lineage>
</organism>
<dbReference type="InterPro" id="IPR000843">
    <property type="entry name" value="HTH_LacI"/>
</dbReference>
<evidence type="ECO:0000313" key="6">
    <source>
        <dbReference type="Proteomes" id="UP000009134"/>
    </source>
</evidence>
<keyword evidence="6" id="KW-1185">Reference proteome</keyword>
<dbReference type="InterPro" id="IPR028082">
    <property type="entry name" value="Peripla_BP_I"/>
</dbReference>
<dbReference type="HOGENOM" id="CLU_037628_6_3_5"/>
<dbReference type="eggNOG" id="COG1609">
    <property type="taxonomic scope" value="Bacteria"/>
</dbReference>
<evidence type="ECO:0000256" key="1">
    <source>
        <dbReference type="ARBA" id="ARBA00023015"/>
    </source>
</evidence>
<dbReference type="PRINTS" id="PR00036">
    <property type="entry name" value="HTHLACI"/>
</dbReference>
<evidence type="ECO:0000259" key="4">
    <source>
        <dbReference type="PROSITE" id="PS50932"/>
    </source>
</evidence>
<evidence type="ECO:0000256" key="3">
    <source>
        <dbReference type="ARBA" id="ARBA00023163"/>
    </source>
</evidence>
<dbReference type="SUPFAM" id="SSF53822">
    <property type="entry name" value="Periplasmic binding protein-like I"/>
    <property type="match status" value="1"/>
</dbReference>
<accession>A4XFH9</accession>
<keyword evidence="5" id="KW-0614">Plasmid</keyword>
<protein>
    <submittedName>
        <fullName evidence="5">Transcriptional regulator, LacI family</fullName>
    </submittedName>
</protein>
<dbReference type="InterPro" id="IPR010982">
    <property type="entry name" value="Lambda_DNA-bd_dom_sf"/>
</dbReference>
<dbReference type="CDD" id="cd01575">
    <property type="entry name" value="PBP1_GntR"/>
    <property type="match status" value="1"/>
</dbReference>
<keyword evidence="1" id="KW-0805">Transcription regulation</keyword>
<keyword evidence="2" id="KW-0238">DNA-binding</keyword>
<dbReference type="InterPro" id="IPR046335">
    <property type="entry name" value="LacI/GalR-like_sensor"/>
</dbReference>
<sequence length="340" mass="36143">MNHATDADEAADTRAPTLDDVASRAGVSTATVSRFVNNPSVVAAATAERIRDAIAATGYIPNLLAGGLASSKSKMVAVLIPYLTDSIFNDTIQAMVEELSAAGTTVMLGLTGVSESRTEDLIRAALSRRVDAIIFTGPVTPQVEQMVRRSPALFIQVWDLPEDPIGIAVGFSHEAAGSAVARFVISRGYRRPHLVTAKGSRAQMRRTGFVGAWEAEGSGPFTESSVEVPSRFGHARRIFAEIRRLPEMPDVVVCGSDHLAQGVIVEALAAGLKVPEDIAVVGFGNSSIAGEMRPTITSVEVDGARIAREAIAAIRRKADKSTPPERWIDVGFRLIARESA</sequence>
<dbReference type="PANTHER" id="PTHR30146">
    <property type="entry name" value="LACI-RELATED TRANSCRIPTIONAL REPRESSOR"/>
    <property type="match status" value="1"/>
</dbReference>
<dbReference type="EMBL" id="CP000677">
    <property type="protein sequence ID" value="ABP64690.1"/>
    <property type="molecule type" value="Genomic_DNA"/>
</dbReference>
<geneLocation type="plasmid" evidence="5 6">
    <name>pNL2</name>
</geneLocation>
<dbReference type="KEGG" id="nar:Saro_3831"/>
<feature type="domain" description="HTH lacI-type" evidence="4">
    <location>
        <begin position="16"/>
        <end position="70"/>
    </location>
</feature>
<dbReference type="Pfam" id="PF00356">
    <property type="entry name" value="LacI"/>
    <property type="match status" value="1"/>
</dbReference>
<dbReference type="Pfam" id="PF13377">
    <property type="entry name" value="Peripla_BP_3"/>
    <property type="match status" value="1"/>
</dbReference>
<dbReference type="SUPFAM" id="SSF47413">
    <property type="entry name" value="lambda repressor-like DNA-binding domains"/>
    <property type="match status" value="1"/>
</dbReference>
<dbReference type="PROSITE" id="PS50932">
    <property type="entry name" value="HTH_LACI_2"/>
    <property type="match status" value="1"/>
</dbReference>
<gene>
    <name evidence="5" type="ordered locus">Saro_3831</name>
</gene>
<evidence type="ECO:0000256" key="2">
    <source>
        <dbReference type="ARBA" id="ARBA00023125"/>
    </source>
</evidence>
<proteinExistence type="predicted"/>
<keyword evidence="3" id="KW-0804">Transcription</keyword>
<dbReference type="PROSITE" id="PS00356">
    <property type="entry name" value="HTH_LACI_1"/>
    <property type="match status" value="1"/>
</dbReference>
<dbReference type="CDD" id="cd01392">
    <property type="entry name" value="HTH_LacI"/>
    <property type="match status" value="1"/>
</dbReference>
<dbReference type="GO" id="GO:0003700">
    <property type="term" value="F:DNA-binding transcription factor activity"/>
    <property type="evidence" value="ECO:0007669"/>
    <property type="project" value="TreeGrafter"/>
</dbReference>
<dbReference type="Gene3D" id="3.40.50.2300">
    <property type="match status" value="2"/>
</dbReference>
<dbReference type="Gene3D" id="1.10.260.40">
    <property type="entry name" value="lambda repressor-like DNA-binding domains"/>
    <property type="match status" value="1"/>
</dbReference>